<dbReference type="Gene3D" id="2.60.40.640">
    <property type="match status" value="1"/>
</dbReference>
<evidence type="ECO:0008006" key="3">
    <source>
        <dbReference type="Google" id="ProtNLM"/>
    </source>
</evidence>
<accession>A0A507F159</accession>
<dbReference type="AlphaFoldDB" id="A0A507F159"/>
<reference evidence="1 2" key="1">
    <citation type="journal article" date="2019" name="Sci. Rep.">
        <title>Comparative genomics of chytrid fungi reveal insights into the obligate biotrophic and pathogenic lifestyle of Synchytrium endobioticum.</title>
        <authorList>
            <person name="van de Vossenberg B.T.L.H."/>
            <person name="Warris S."/>
            <person name="Nguyen H.D.T."/>
            <person name="van Gent-Pelzer M.P.E."/>
            <person name="Joly D.L."/>
            <person name="van de Geest H.C."/>
            <person name="Bonants P.J.M."/>
            <person name="Smith D.S."/>
            <person name="Levesque C.A."/>
            <person name="van der Lee T.A.J."/>
        </authorList>
    </citation>
    <scope>NUCLEOTIDE SEQUENCE [LARGE SCALE GENOMIC DNA]</scope>
    <source>
        <strain evidence="1 2">CBS 675.73</strain>
    </source>
</reference>
<gene>
    <name evidence="1" type="ORF">CcCBS67573_g06746</name>
</gene>
<organism evidence="1 2">
    <name type="scientific">Chytriomyces confervae</name>
    <dbReference type="NCBI Taxonomy" id="246404"/>
    <lineage>
        <taxon>Eukaryota</taxon>
        <taxon>Fungi</taxon>
        <taxon>Fungi incertae sedis</taxon>
        <taxon>Chytridiomycota</taxon>
        <taxon>Chytridiomycota incertae sedis</taxon>
        <taxon>Chytridiomycetes</taxon>
        <taxon>Chytridiales</taxon>
        <taxon>Chytriomycetaceae</taxon>
        <taxon>Chytriomyces</taxon>
    </lineage>
</organism>
<evidence type="ECO:0000313" key="2">
    <source>
        <dbReference type="Proteomes" id="UP000320333"/>
    </source>
</evidence>
<dbReference type="EMBL" id="QEAP01000305">
    <property type="protein sequence ID" value="TPX69854.1"/>
    <property type="molecule type" value="Genomic_DNA"/>
</dbReference>
<dbReference type="OrthoDB" id="2134833at2759"/>
<evidence type="ECO:0000313" key="1">
    <source>
        <dbReference type="EMBL" id="TPX69854.1"/>
    </source>
</evidence>
<dbReference type="Proteomes" id="UP000320333">
    <property type="component" value="Unassembled WGS sequence"/>
</dbReference>
<comment type="caution">
    <text evidence="1">The sequence shown here is derived from an EMBL/GenBank/DDBJ whole genome shotgun (WGS) entry which is preliminary data.</text>
</comment>
<keyword evidence="2" id="KW-1185">Reference proteome</keyword>
<dbReference type="InterPro" id="IPR014752">
    <property type="entry name" value="Arrestin-like_C"/>
</dbReference>
<sequence>MAIEDIRIEHIPGQSNFTEGLLGLTPVLKIAGTVNFSSTKSKPIKSIKLILVGTASCGLKLDTREPVEQSSVFLTRSADELIGLVKQADGSVAVKKGGNECTFEIVLSAEDMKGLPGSVEYVMSERSGENASKGDFVRVEYSLAVQIETMGGFMSASKKLQEMEVVDIPRYNVPSLIRSQQTDTTVFISGATAPLEYRVTVSRGVFSLSQMVNFKVHHVHTIDPKATIKSVAVRIRQDTTITVKDRKKTVHTYLASAAGKFHQEEAKVKGGKVVWVGEGNATIDSTHVKKSNGLLAGSQVIDAFSGVKVEGLFEIQHFAELLVVMKEGKEFKFVTPVEFLAVDEETKEWMIQNATKLGVRFAEAEE</sequence>
<proteinExistence type="predicted"/>
<name>A0A507F159_9FUNG</name>
<protein>
    <recommendedName>
        <fullName evidence="3">Arrestin-like N-terminal domain-containing protein</fullName>
    </recommendedName>
</protein>